<organism evidence="10 11">
    <name type="scientific">Lentisphaera profundi</name>
    <dbReference type="NCBI Taxonomy" id="1658616"/>
    <lineage>
        <taxon>Bacteria</taxon>
        <taxon>Pseudomonadati</taxon>
        <taxon>Lentisphaerota</taxon>
        <taxon>Lentisphaeria</taxon>
        <taxon>Lentisphaerales</taxon>
        <taxon>Lentisphaeraceae</taxon>
        <taxon>Lentisphaera</taxon>
    </lineage>
</organism>
<dbReference type="Proteomes" id="UP001214250">
    <property type="component" value="Chromosome 2"/>
</dbReference>
<keyword evidence="6" id="KW-0249">Electron transport</keyword>
<evidence type="ECO:0000256" key="2">
    <source>
        <dbReference type="ARBA" id="ARBA00022448"/>
    </source>
</evidence>
<feature type="domain" description="Cytochrome c" evidence="9">
    <location>
        <begin position="115"/>
        <end position="199"/>
    </location>
</feature>
<sequence length="199" mass="22707">MKQTFIALTFFLLSSCQSPQEFNQLSQNTQNQIQQCNNCHSKGQSVGAPSLLGLEEKYINAQVKKYKLGIRGNSSSSKEAIAMGKAILHIDEYELKQINRWFAHQQALKSSEIKVTHKVGQELYEQKCYGCHEGSIGKFFTGSPSLQHLESWYIVKQCQDFMEGRRGNHPDDKKGRKMAERIKQVSMEELREIATFLAN</sequence>
<dbReference type="SUPFAM" id="SSF46626">
    <property type="entry name" value="Cytochrome c"/>
    <property type="match status" value="2"/>
</dbReference>
<evidence type="ECO:0000256" key="4">
    <source>
        <dbReference type="ARBA" id="ARBA00022723"/>
    </source>
</evidence>
<evidence type="ECO:0000313" key="10">
    <source>
        <dbReference type="EMBL" id="WDE98790.1"/>
    </source>
</evidence>
<dbReference type="Pfam" id="PF00034">
    <property type="entry name" value="Cytochrom_C"/>
    <property type="match status" value="1"/>
</dbReference>
<evidence type="ECO:0000256" key="1">
    <source>
        <dbReference type="ARBA" id="ARBA00004418"/>
    </source>
</evidence>
<evidence type="ECO:0000256" key="7">
    <source>
        <dbReference type="ARBA" id="ARBA00023004"/>
    </source>
</evidence>
<dbReference type="PANTHER" id="PTHR33751">
    <property type="entry name" value="CBB3-TYPE CYTOCHROME C OXIDASE SUBUNIT FIXP"/>
    <property type="match status" value="1"/>
</dbReference>
<dbReference type="InterPro" id="IPR036909">
    <property type="entry name" value="Cyt_c-like_dom_sf"/>
</dbReference>
<evidence type="ECO:0000256" key="6">
    <source>
        <dbReference type="ARBA" id="ARBA00022982"/>
    </source>
</evidence>
<keyword evidence="2" id="KW-0813">Transport</keyword>
<dbReference type="PANTHER" id="PTHR33751:SF9">
    <property type="entry name" value="CYTOCHROME C4"/>
    <property type="match status" value="1"/>
</dbReference>
<reference evidence="10 11" key="1">
    <citation type="submission" date="2023-02" db="EMBL/GenBank/DDBJ databases">
        <title>Genome sequence of Lentisphaera profundi SAORIC-696.</title>
        <authorList>
            <person name="Kim e."/>
            <person name="Cho J.-C."/>
            <person name="Choi A."/>
            <person name="Kang I."/>
        </authorList>
    </citation>
    <scope>NUCLEOTIDE SEQUENCE [LARGE SCALE GENOMIC DNA]</scope>
    <source>
        <strain evidence="10 11">SAORIC-696</strain>
    </source>
</reference>
<evidence type="ECO:0000313" key="11">
    <source>
        <dbReference type="Proteomes" id="UP001214250"/>
    </source>
</evidence>
<dbReference type="InterPro" id="IPR009056">
    <property type="entry name" value="Cyt_c-like_dom"/>
</dbReference>
<keyword evidence="7 8" id="KW-0408">Iron</keyword>
<dbReference type="InterPro" id="IPR050597">
    <property type="entry name" value="Cytochrome_c_Oxidase_Subunit"/>
</dbReference>
<proteinExistence type="predicted"/>
<name>A0ABY7VX67_9BACT</name>
<gene>
    <name evidence="10" type="ORF">PQO03_13185</name>
</gene>
<dbReference type="PIRSF" id="PIRSF000005">
    <property type="entry name" value="Cytochrome_c4"/>
    <property type="match status" value="1"/>
</dbReference>
<keyword evidence="5" id="KW-0574">Periplasm</keyword>
<dbReference type="RefSeq" id="WP_274153659.1">
    <property type="nucleotide sequence ID" value="NZ_CP117812.1"/>
</dbReference>
<dbReference type="PROSITE" id="PS51257">
    <property type="entry name" value="PROKAR_LIPOPROTEIN"/>
    <property type="match status" value="1"/>
</dbReference>
<evidence type="ECO:0000256" key="5">
    <source>
        <dbReference type="ARBA" id="ARBA00022764"/>
    </source>
</evidence>
<comment type="subcellular location">
    <subcellularLocation>
        <location evidence="1">Periplasm</location>
    </subcellularLocation>
</comment>
<dbReference type="Gene3D" id="1.10.760.10">
    <property type="entry name" value="Cytochrome c-like domain"/>
    <property type="match status" value="2"/>
</dbReference>
<accession>A0ABY7VX67</accession>
<keyword evidence="3 8" id="KW-0349">Heme</keyword>
<evidence type="ECO:0000256" key="8">
    <source>
        <dbReference type="PROSITE-ProRule" id="PRU00433"/>
    </source>
</evidence>
<dbReference type="InterPro" id="IPR024167">
    <property type="entry name" value="Cytochrome_c4-like"/>
</dbReference>
<dbReference type="PROSITE" id="PS51007">
    <property type="entry name" value="CYTC"/>
    <property type="match status" value="1"/>
</dbReference>
<evidence type="ECO:0000259" key="9">
    <source>
        <dbReference type="PROSITE" id="PS51007"/>
    </source>
</evidence>
<keyword evidence="11" id="KW-1185">Reference proteome</keyword>
<protein>
    <submittedName>
        <fullName evidence="10">C-type cytochrome</fullName>
    </submittedName>
</protein>
<evidence type="ECO:0000256" key="3">
    <source>
        <dbReference type="ARBA" id="ARBA00022617"/>
    </source>
</evidence>
<keyword evidence="4 8" id="KW-0479">Metal-binding</keyword>
<dbReference type="EMBL" id="CP117812">
    <property type="protein sequence ID" value="WDE98790.1"/>
    <property type="molecule type" value="Genomic_DNA"/>
</dbReference>